<dbReference type="EMBL" id="BMOC01000019">
    <property type="protein sequence ID" value="GGJ14413.1"/>
    <property type="molecule type" value="Genomic_DNA"/>
</dbReference>
<name>A0A830EQP5_9EURY</name>
<evidence type="ECO:0000313" key="1">
    <source>
        <dbReference type="EMBL" id="GGJ14413.1"/>
    </source>
</evidence>
<organism evidence="1 2">
    <name type="scientific">Halobellus salinus</name>
    <dbReference type="NCBI Taxonomy" id="931585"/>
    <lineage>
        <taxon>Archaea</taxon>
        <taxon>Methanobacteriati</taxon>
        <taxon>Methanobacteriota</taxon>
        <taxon>Stenosarchaea group</taxon>
        <taxon>Halobacteria</taxon>
        <taxon>Halobacteriales</taxon>
        <taxon>Haloferacaceae</taxon>
        <taxon>Halobellus</taxon>
    </lineage>
</organism>
<dbReference type="Proteomes" id="UP000653099">
    <property type="component" value="Unassembled WGS sequence"/>
</dbReference>
<reference evidence="1" key="1">
    <citation type="journal article" date="2014" name="Int. J. Syst. Evol. Microbiol.">
        <title>Complete genome sequence of Corynebacterium casei LMG S-19264T (=DSM 44701T), isolated from a smear-ripened cheese.</title>
        <authorList>
            <consortium name="US DOE Joint Genome Institute (JGI-PGF)"/>
            <person name="Walter F."/>
            <person name="Albersmeier A."/>
            <person name="Kalinowski J."/>
            <person name="Ruckert C."/>
        </authorList>
    </citation>
    <scope>NUCLEOTIDE SEQUENCE</scope>
    <source>
        <strain evidence="1">JCM 14359</strain>
    </source>
</reference>
<sequence length="562" mass="66349">MFVYWKVVTLVLTDETDQEAYSILKTNITQKIHQDVTIYEYDQILETELPEGVETQKTLYPYYGGGKDSLTAEDLDLDGVVADIHTPTLAYGVSELIRIGEIHQEDSDEPDEEKDHPVEIRVKIGDQLQEFSSILHIDSDFFHKEMESVYPIIASSILTRPGTGRNDTIRTIHKYTDFMDQEGKRIVRNAETRSFLYFLEQYEDVVLHSLNELEEARFLIEEHRYTNADLPFYNLDQILFRVFEESLDEMNREFANHILDLVDAIVKTTAERELFGAYQRYMNLYSRFYFAVALRKDTLPENFSIEITDHLIENFQFSVINGENKDYDVLDDLDGFDHSVTSYSEVALDQAHRMFKYAFENQDARAFTKLWNAVSPLRDTDNNAVLETVRRESENLRFNAAAMTYDISKDSEKYQDTFDTIYNRCILKTYHELPRLFDIYFRIQEKDGHRTRWGRWGHQEHDIIQEMHGKPYSIEPEYSLGEFYCFTGIMSGFLSDDRELNPLNGKSLSDEDFRRIRMSSHDVRRKKPFLGVRQYVDEDDYEERADRFIEYHEEIVEEDQSE</sequence>
<gene>
    <name evidence="1" type="ORF">GCM10008995_25450</name>
</gene>
<accession>A0A830EQP5</accession>
<dbReference type="AlphaFoldDB" id="A0A830EQP5"/>
<proteinExistence type="predicted"/>
<protein>
    <submittedName>
        <fullName evidence="1">Uncharacterized protein</fullName>
    </submittedName>
</protein>
<keyword evidence="2" id="KW-1185">Reference proteome</keyword>
<evidence type="ECO:0000313" key="2">
    <source>
        <dbReference type="Proteomes" id="UP000653099"/>
    </source>
</evidence>
<reference evidence="1" key="2">
    <citation type="submission" date="2020-09" db="EMBL/GenBank/DDBJ databases">
        <authorList>
            <person name="Sun Q."/>
            <person name="Ohkuma M."/>
        </authorList>
    </citation>
    <scope>NUCLEOTIDE SEQUENCE</scope>
    <source>
        <strain evidence="1">JCM 14359</strain>
    </source>
</reference>
<comment type="caution">
    <text evidence="1">The sequence shown here is derived from an EMBL/GenBank/DDBJ whole genome shotgun (WGS) entry which is preliminary data.</text>
</comment>